<reference evidence="2" key="1">
    <citation type="journal article" date="2022" name="J Environ Chem Eng">
        <title>Biodegradation of petroleum oil using a constructed nonpathogenic and heavy metal-tolerant bacterial consortium isolated from marine sponges.</title>
        <authorList>
            <person name="Dechsakulwatana C."/>
            <person name="Rungsihiranrut A."/>
            <person name="Muangchinda C."/>
            <person name="Ningthoujam R."/>
            <person name="Klankeo P."/>
            <person name="Pinyakong O."/>
        </authorList>
    </citation>
    <scope>NUCLEOTIDE SEQUENCE [LARGE SCALE GENOMIC DNA]</scope>
    <source>
        <strain evidence="2">MO2-4</strain>
    </source>
</reference>
<evidence type="ECO:0000313" key="1">
    <source>
        <dbReference type="EMBL" id="MDV5822016.1"/>
    </source>
</evidence>
<name>A0ABU3ZR79_9SPHN</name>
<evidence type="ECO:0000313" key="2">
    <source>
        <dbReference type="Proteomes" id="UP001185984"/>
    </source>
</evidence>
<dbReference type="EMBL" id="JAPTHD010000001">
    <property type="protein sequence ID" value="MDV5822016.1"/>
    <property type="molecule type" value="Genomic_DNA"/>
</dbReference>
<protein>
    <recommendedName>
        <fullName evidence="3">Antirepressor protein C-terminal domain-containing protein</fullName>
    </recommendedName>
</protein>
<keyword evidence="2" id="KW-1185">Reference proteome</keyword>
<comment type="caution">
    <text evidence="1">The sequence shown here is derived from an EMBL/GenBank/DDBJ whole genome shotgun (WGS) entry which is preliminary data.</text>
</comment>
<gene>
    <name evidence="1" type="ORF">O0R41_00155</name>
</gene>
<evidence type="ECO:0008006" key="3">
    <source>
        <dbReference type="Google" id="ProtNLM"/>
    </source>
</evidence>
<dbReference type="Proteomes" id="UP001185984">
    <property type="component" value="Unassembled WGS sequence"/>
</dbReference>
<accession>A0ABU3ZR79</accession>
<organism evidence="1 2">
    <name type="scientific">Sphingobium naphthae</name>
    <dbReference type="NCBI Taxonomy" id="1886786"/>
    <lineage>
        <taxon>Bacteria</taxon>
        <taxon>Pseudomonadati</taxon>
        <taxon>Pseudomonadota</taxon>
        <taxon>Alphaproteobacteria</taxon>
        <taxon>Sphingomonadales</taxon>
        <taxon>Sphingomonadaceae</taxon>
        <taxon>Sphingobium</taxon>
    </lineage>
</organism>
<sequence>MATEQEIAQGVMLIAAQQPNGVATFRRCRTEMPAIVALNAGNNAPSITRPGEPMWHQIVRNIKSHDVAGTNYIAQGWLVHVPRTGYRITQTGRDHLQALGLYP</sequence>
<dbReference type="RefSeq" id="WP_317515332.1">
    <property type="nucleotide sequence ID" value="NZ_JAPTHD010000001.1"/>
</dbReference>
<proteinExistence type="predicted"/>